<feature type="region of interest" description="Disordered" evidence="5">
    <location>
        <begin position="664"/>
        <end position="1050"/>
    </location>
</feature>
<dbReference type="Pfam" id="PF12130">
    <property type="entry name" value="bMERB_dom"/>
    <property type="match status" value="1"/>
</dbReference>
<evidence type="ECO:0000256" key="5">
    <source>
        <dbReference type="SAM" id="MobiDB-lite"/>
    </source>
</evidence>
<dbReference type="PROSITE" id="PS50021">
    <property type="entry name" value="CH"/>
    <property type="match status" value="1"/>
</dbReference>
<feature type="compositionally biased region" description="Basic and acidic residues" evidence="5">
    <location>
        <begin position="1118"/>
        <end position="1369"/>
    </location>
</feature>
<proteinExistence type="predicted"/>
<feature type="compositionally biased region" description="Basic and acidic residues" evidence="5">
    <location>
        <begin position="761"/>
        <end position="793"/>
    </location>
</feature>
<feature type="domain" description="BMERB" evidence="8">
    <location>
        <begin position="1750"/>
        <end position="1902"/>
    </location>
</feature>
<reference evidence="9" key="2">
    <citation type="submission" date="2004-02" db="EMBL/GenBank/DDBJ databases">
        <authorList>
            <consortium name="Genoscope"/>
            <consortium name="Whitehead Institute Centre for Genome Research"/>
        </authorList>
    </citation>
    <scope>NUCLEOTIDE SEQUENCE</scope>
</reference>
<organism evidence="9">
    <name type="scientific">Tetraodon nigroviridis</name>
    <name type="common">Spotted green pufferfish</name>
    <name type="synonym">Chelonodon nigroviridis</name>
    <dbReference type="NCBI Taxonomy" id="99883"/>
    <lineage>
        <taxon>Eukaryota</taxon>
        <taxon>Metazoa</taxon>
        <taxon>Chordata</taxon>
        <taxon>Craniata</taxon>
        <taxon>Vertebrata</taxon>
        <taxon>Euteleostomi</taxon>
        <taxon>Actinopterygii</taxon>
        <taxon>Neopterygii</taxon>
        <taxon>Teleostei</taxon>
        <taxon>Neoteleostei</taxon>
        <taxon>Acanthomorphata</taxon>
        <taxon>Eupercaria</taxon>
        <taxon>Tetraodontiformes</taxon>
        <taxon>Tetradontoidea</taxon>
        <taxon>Tetraodontidae</taxon>
        <taxon>Tetraodon</taxon>
    </lineage>
</organism>
<keyword evidence="2" id="KW-0597">Phosphoprotein</keyword>
<feature type="compositionally biased region" description="Pro residues" evidence="5">
    <location>
        <begin position="270"/>
        <end position="285"/>
    </location>
</feature>
<gene>
    <name evidence="9" type="ORF">GSTENG00033808001</name>
</gene>
<evidence type="ECO:0000256" key="4">
    <source>
        <dbReference type="ARBA" id="ARBA00023054"/>
    </source>
</evidence>
<feature type="region of interest" description="Disordered" evidence="5">
    <location>
        <begin position="1070"/>
        <end position="1096"/>
    </location>
</feature>
<feature type="domain" description="C2 NT-type" evidence="7">
    <location>
        <begin position="1"/>
        <end position="188"/>
    </location>
</feature>
<dbReference type="Pfam" id="PF00307">
    <property type="entry name" value="CH"/>
    <property type="match status" value="1"/>
</dbReference>
<feature type="region of interest" description="Disordered" evidence="5">
    <location>
        <begin position="1118"/>
        <end position="1436"/>
    </location>
</feature>
<feature type="compositionally biased region" description="Low complexity" evidence="5">
    <location>
        <begin position="685"/>
        <end position="706"/>
    </location>
</feature>
<feature type="region of interest" description="Disordered" evidence="5">
    <location>
        <begin position="304"/>
        <end position="337"/>
    </location>
</feature>
<feature type="compositionally biased region" description="Polar residues" evidence="5">
    <location>
        <begin position="719"/>
        <end position="730"/>
    </location>
</feature>
<feature type="region of interest" description="Disordered" evidence="5">
    <location>
        <begin position="546"/>
        <end position="642"/>
    </location>
</feature>
<dbReference type="InterPro" id="IPR050540">
    <property type="entry name" value="F-actin_Monoox_Mical"/>
</dbReference>
<evidence type="ECO:0000259" key="8">
    <source>
        <dbReference type="PROSITE" id="PS51848"/>
    </source>
</evidence>
<feature type="compositionally biased region" description="Low complexity" evidence="5">
    <location>
        <begin position="304"/>
        <end position="318"/>
    </location>
</feature>
<dbReference type="InterPro" id="IPR036872">
    <property type="entry name" value="CH_dom_sf"/>
</dbReference>
<dbReference type="Gene3D" id="1.10.418.10">
    <property type="entry name" value="Calponin-like domain"/>
    <property type="match status" value="1"/>
</dbReference>
<feature type="compositionally biased region" description="Acidic residues" evidence="5">
    <location>
        <begin position="820"/>
        <end position="830"/>
    </location>
</feature>
<name>Q4RIP0_TETNG</name>
<keyword evidence="4" id="KW-0175">Coiled coil</keyword>
<feature type="non-terminal residue" evidence="9">
    <location>
        <position position="1919"/>
    </location>
</feature>
<feature type="domain" description="Calponin-homology (CH)" evidence="6">
    <location>
        <begin position="1458"/>
        <end position="1563"/>
    </location>
</feature>
<comment type="subcellular location">
    <subcellularLocation>
        <location evidence="1">Endosome</location>
    </subcellularLocation>
</comment>
<reference evidence="9" key="1">
    <citation type="journal article" date="2004" name="Nature">
        <title>Genome duplication in the teleost fish Tetraodon nigroviridis reveals the early vertebrate proto-karyotype.</title>
        <authorList>
            <person name="Jaillon O."/>
            <person name="Aury J.-M."/>
            <person name="Brunet F."/>
            <person name="Petit J.-L."/>
            <person name="Stange-Thomann N."/>
            <person name="Mauceli E."/>
            <person name="Bouneau L."/>
            <person name="Fischer C."/>
            <person name="Ozouf-Costaz C."/>
            <person name="Bernot A."/>
            <person name="Nicaud S."/>
            <person name="Jaffe D."/>
            <person name="Fisher S."/>
            <person name="Lutfalla G."/>
            <person name="Dossat C."/>
            <person name="Segurens B."/>
            <person name="Dasilva C."/>
            <person name="Salanoubat M."/>
            <person name="Levy M."/>
            <person name="Boudet N."/>
            <person name="Castellano S."/>
            <person name="Anthouard V."/>
            <person name="Jubin C."/>
            <person name="Castelli V."/>
            <person name="Katinka M."/>
            <person name="Vacherie B."/>
            <person name="Biemont C."/>
            <person name="Skalli Z."/>
            <person name="Cattolico L."/>
            <person name="Poulain J."/>
            <person name="De Berardinis V."/>
            <person name="Cruaud C."/>
            <person name="Duprat S."/>
            <person name="Brottier P."/>
            <person name="Coutanceau J.-P."/>
            <person name="Gouzy J."/>
            <person name="Parra G."/>
            <person name="Lardier G."/>
            <person name="Chapple C."/>
            <person name="McKernan K.J."/>
            <person name="McEwan P."/>
            <person name="Bosak S."/>
            <person name="Kellis M."/>
            <person name="Volff J.-N."/>
            <person name="Guigo R."/>
            <person name="Zody M.C."/>
            <person name="Mesirov J."/>
            <person name="Lindblad-Toh K."/>
            <person name="Birren B."/>
            <person name="Nusbaum C."/>
            <person name="Kahn D."/>
            <person name="Robinson-Rechavi M."/>
            <person name="Laudet V."/>
            <person name="Schachter V."/>
            <person name="Quetier F."/>
            <person name="Saurin W."/>
            <person name="Scarpelli C."/>
            <person name="Wincker P."/>
            <person name="Lander E.S."/>
            <person name="Weissenbach J."/>
            <person name="Roest Crollius H."/>
        </authorList>
    </citation>
    <scope>NUCLEOTIDE SEQUENCE [LARGE SCALE GENOMIC DNA]</scope>
</reference>
<evidence type="ECO:0000313" key="9">
    <source>
        <dbReference type="EMBL" id="CAG11742.1"/>
    </source>
</evidence>
<dbReference type="GO" id="GO:0005768">
    <property type="term" value="C:endosome"/>
    <property type="evidence" value="ECO:0007669"/>
    <property type="project" value="UniProtKB-SubCell"/>
</dbReference>
<dbReference type="InterPro" id="IPR001715">
    <property type="entry name" value="CH_dom"/>
</dbReference>
<feature type="region of interest" description="Disordered" evidence="5">
    <location>
        <begin position="366"/>
        <end position="431"/>
    </location>
</feature>
<dbReference type="PROSITE" id="PS51840">
    <property type="entry name" value="C2_NT"/>
    <property type="match status" value="1"/>
</dbReference>
<dbReference type="PANTHER" id="PTHR23167">
    <property type="entry name" value="CALPONIN HOMOLOGY DOMAIN-CONTAINING PROTEIN DDB_G0272472-RELATED"/>
    <property type="match status" value="1"/>
</dbReference>
<dbReference type="EMBL" id="CAAE01015042">
    <property type="protein sequence ID" value="CAG11742.1"/>
    <property type="molecule type" value="Genomic_DNA"/>
</dbReference>
<feature type="region of interest" description="Disordered" evidence="5">
    <location>
        <begin position="1692"/>
        <end position="1754"/>
    </location>
</feature>
<sequence>MATCVEISRQPDKLRVVWTRRNRRMCSKLHSWQPGIKNPYRGMVVWPVPENIDVCVTLFKVAAAGRLARLGSRGKGKANVGGGHGGWWSVFCPGRHCRGLRGQGVDVCHRGCECPLFQSPGADFHPNDCSSAPAKETKGHRKVLASADVNLKRFASATPTQTDLALALKPLSVKVVEATLKLSLSCVLVREGKATDEDMQSLASLMSVKPADVGNLDDFNESDEEEDKKSVGGAASQRGPPSPAVLSRPPRPSPCRARHPFAATSAPELQPSPQPSPSFCPPAAAPPGGGVCSSLRLHLWWSNPSSRPSSPSPLSADAPPLPTPHPHVSESGVQGAWSDADIAPVPLLSSPDLDSLCDPATPVLSNSFPRSSPPCSATLPLPPPSAPSGSTVPPASRSSAAAAERGLSNQPVGPGQAAQGVRHPAQGQRHQAELHSWQPGIKNPYRGMVVWPVPENIDVCVTLFKVAAAGRLARLGSRGKGKANDATAEDFEDKEWTFVIEGVSVPCSSLLGRIFTRMTVLLPPRRKPRATVESLASLMSVKPADVGNLDDFNESDEEEDKKSVGGAVSALQQRRPPAVASAGACASTSGHAHTFRPQVVKPILRPSSPSPLSADAPPLPTPHPHVSESGVQGAWPDADIAPVPLLSSPDLDSLCDPATPVLSNSFPRSSPPCSATLPLPPPSAPSGSTVPPASRSSAAAAESRLSNQPVGPGQAAKVSVTQHKANATRPSSEKEDGDADGKAPTPPSMDSEPEPGPEEPASEKEAETHLWAAVEEKQGGESAEEKDGRQQRQEEEEEEGVTGGEVPPAARGGTQKGPEEQEEEEEEDPELSLVARLRLAARENEREKEGEKEGGEREREEGEKEGGEREREEGEKEGGEREREEAKKRWSDEGRWRTEEGGGMEKSKTEGERGKPGKNEGRGRMREEERESKGMEVQLESEKDQSDVVRMKREEEESRLQKEREMENQKRSVEKMKEKMENIKEKERVEEKEMERKDREADKEKEWMQTEMRKERESLEKERERLQRERGEEKRKLQEEMEKLERKKDNDRKLIMKEREELQRIEVEKEEERVKLEKEQKDIQRKGRENEDEKRRLELEKEMIERLKVAEEKRLEEEKKEIMRREEQNREEGRRLENEREKMRREKEEESKKLEEERKKVERKEREKEMEKMKLLREREELKKEREEERKKVEKQKEELERKEREKEEERRRLQKEREELEREREEERKRLQKQREELERMEREKEEEKKRLVAERKEMERIESEKKTEQMKLQREREELEKEREEERKRLKKQKEELEKERDEERKRLARQREELERKEREKEEERRRLEKEKEDLEKEREEERKKLEKQKEELERKEREKEEERKSPAATRGRPSPPPGLLEEERLLLAKLRHMTGGSSPVSGPRRLRRLAPDPEGPVDLGQEEATQAGDAGAATRRLPALAEEEGSQAKVPVVREEADGKDEAAEGIANSYPGVKVTNFSTSWRNGLAFCAILHHFHPEKIDFETLEAHDIKLNNKKAFDAFEALGVSRLLEPADMVLLSVPDRLIVMTYLSQIRSHFTQQELSVLQIERNGGRSSYGPAQPRPRPPEADAAAAAAFCMARLNEGLGTGDGGSGALAVPPPRTKRAGKGGSPVHPFTRSSREELISDTDAIPGAQVPSSPPVCSRPENPPPYQSFLLLLLRMKVRRPTRLREPCRAQPPNRRRRRRRSVPPSRSSLLHLHPSNLRPSSLPLFLPSSSSSSSSLAADGAGGQRLQDTSQYVLSELAALEAEQKHVDGRAAEVERRLRSLMETGNDRAEEERLIQEWFTLVNKKNALIRRQDTLELLQEEQNLERRFELLNRELRVMMAIEDWQKSATQQQREQLLLQELVSLVNQRDEIIRDIDAKERGALEEDARLELGLEMRRRKYSKEDKCVL</sequence>
<dbReference type="KEGG" id="tng:GSTEN00033808G001"/>
<keyword evidence="3" id="KW-0967">Endosome</keyword>
<evidence type="ECO:0000259" key="6">
    <source>
        <dbReference type="PROSITE" id="PS50021"/>
    </source>
</evidence>
<feature type="compositionally biased region" description="Low complexity" evidence="5">
    <location>
        <begin position="387"/>
        <end position="403"/>
    </location>
</feature>
<dbReference type="InterPro" id="IPR022735">
    <property type="entry name" value="bMERB_dom"/>
</dbReference>
<feature type="region of interest" description="Disordered" evidence="5">
    <location>
        <begin position="212"/>
        <end position="287"/>
    </location>
</feature>
<accession>Q4RIP0</accession>
<feature type="region of interest" description="Disordered" evidence="5">
    <location>
        <begin position="1576"/>
        <end position="1595"/>
    </location>
</feature>
<feature type="compositionally biased region" description="Low complexity" evidence="5">
    <location>
        <begin position="606"/>
        <end position="616"/>
    </location>
</feature>
<evidence type="ECO:0000259" key="7">
    <source>
        <dbReference type="PROSITE" id="PS51840"/>
    </source>
</evidence>
<dbReference type="OrthoDB" id="5972258at2759"/>
<protein>
    <submittedName>
        <fullName evidence="9">Chromosome 7 SCAF15042, whole genome shotgun sequence</fullName>
    </submittedName>
</protein>
<dbReference type="SMART" id="SM01203">
    <property type="entry name" value="DUF3585"/>
    <property type="match status" value="1"/>
</dbReference>
<dbReference type="FunFam" id="1.10.418.10:FF:000023">
    <property type="entry name" value="EH domain-binding protein 1 isoform X1"/>
    <property type="match status" value="1"/>
</dbReference>
<evidence type="ECO:0000256" key="2">
    <source>
        <dbReference type="ARBA" id="ARBA00022553"/>
    </source>
</evidence>
<evidence type="ECO:0000256" key="3">
    <source>
        <dbReference type="ARBA" id="ARBA00022753"/>
    </source>
</evidence>
<dbReference type="InterPro" id="IPR019448">
    <property type="entry name" value="NT-C2"/>
</dbReference>
<feature type="compositionally biased region" description="Low complexity" evidence="5">
    <location>
        <begin position="1713"/>
        <end position="1747"/>
    </location>
</feature>
<feature type="region of interest" description="Disordered" evidence="5">
    <location>
        <begin position="1612"/>
        <end position="1672"/>
    </location>
</feature>
<dbReference type="PROSITE" id="PS51848">
    <property type="entry name" value="BMERB"/>
    <property type="match status" value="1"/>
</dbReference>
<dbReference type="SMART" id="SM00033">
    <property type="entry name" value="CH"/>
    <property type="match status" value="1"/>
</dbReference>
<dbReference type="SUPFAM" id="SSF47576">
    <property type="entry name" value="Calponin-homology domain, CH-domain"/>
    <property type="match status" value="1"/>
</dbReference>
<dbReference type="PANTHER" id="PTHR23167:SF42">
    <property type="entry name" value="EH DOMAIN-BINDING PROTEIN 1-LIKE PROTEIN 1"/>
    <property type="match status" value="1"/>
</dbReference>
<evidence type="ECO:0000256" key="1">
    <source>
        <dbReference type="ARBA" id="ARBA00004177"/>
    </source>
</evidence>
<feature type="compositionally biased region" description="Basic and acidic residues" evidence="5">
    <location>
        <begin position="840"/>
        <end position="1050"/>
    </location>
</feature>